<sequence length="434" mass="47816">MKKIIFAIISGLAVMVLSPSCKKEIGNLNNPTIEDFLENATKPELNNLVTGIESGMRNNLAMYLDVVGLIGREMYRFTAADPRYLSDLLGAKTATLDNNTFYLTNPWASRYRVVKNCNILIEAATNSGLLTDDEKKGYTGFAKTIKAYQLLLNLNLTHSNGIRVEVADPDNLGPVLAYKPSLAAIKSLLDEGQTELGGASVAFSLTSGFTGFNDNASLVAFNRAIYARVAAYDEDWAGVLTSLDNSFMDMDADLGLGIYHVFSTASGDILNPAFVRQNEAGEVRVAHPSYATDLQPGDDRIGKATLRNSPVSSSDLTSNRDVWVYTSATAPVPLIRNEELILLYAEAKIRQGAAGFNDAVEAINTIRNAHNLTPYSGPLTSTALIDEVLYNRRYSLFFEGHRWVDMRRYNRLAQLPKDRAEDDVWEMFPLPLTE</sequence>
<dbReference type="InterPro" id="IPR011990">
    <property type="entry name" value="TPR-like_helical_dom_sf"/>
</dbReference>
<evidence type="ECO:0000256" key="1">
    <source>
        <dbReference type="ARBA" id="ARBA00004442"/>
    </source>
</evidence>
<organism evidence="7 8">
    <name type="scientific">Flavihumibacter stibioxidans</name>
    <dbReference type="NCBI Taxonomy" id="1834163"/>
    <lineage>
        <taxon>Bacteria</taxon>
        <taxon>Pseudomonadati</taxon>
        <taxon>Bacteroidota</taxon>
        <taxon>Chitinophagia</taxon>
        <taxon>Chitinophagales</taxon>
        <taxon>Chitinophagaceae</taxon>
        <taxon>Flavihumibacter</taxon>
    </lineage>
</organism>
<accession>A0ABR7M723</accession>
<dbReference type="InterPro" id="IPR012944">
    <property type="entry name" value="SusD_RagB_dom"/>
</dbReference>
<proteinExistence type="inferred from homology"/>
<evidence type="ECO:0000313" key="7">
    <source>
        <dbReference type="EMBL" id="MBC6490831.1"/>
    </source>
</evidence>
<dbReference type="EMBL" id="MBUA01000012">
    <property type="protein sequence ID" value="MBC6490831.1"/>
    <property type="molecule type" value="Genomic_DNA"/>
</dbReference>
<gene>
    <name evidence="7" type="ORF">BC349_07290</name>
</gene>
<dbReference type="SUPFAM" id="SSF48452">
    <property type="entry name" value="TPR-like"/>
    <property type="match status" value="1"/>
</dbReference>
<feature type="domain" description="RagB/SusD" evidence="6">
    <location>
        <begin position="320"/>
        <end position="411"/>
    </location>
</feature>
<dbReference type="RefSeq" id="WP_187256181.1">
    <property type="nucleotide sequence ID" value="NZ_JBHULF010000014.1"/>
</dbReference>
<keyword evidence="4" id="KW-0472">Membrane</keyword>
<evidence type="ECO:0000256" key="2">
    <source>
        <dbReference type="ARBA" id="ARBA00006275"/>
    </source>
</evidence>
<comment type="subcellular location">
    <subcellularLocation>
        <location evidence="1">Cell outer membrane</location>
    </subcellularLocation>
</comment>
<keyword evidence="5" id="KW-0998">Cell outer membrane</keyword>
<evidence type="ECO:0000259" key="6">
    <source>
        <dbReference type="Pfam" id="PF07980"/>
    </source>
</evidence>
<keyword evidence="8" id="KW-1185">Reference proteome</keyword>
<evidence type="ECO:0000313" key="8">
    <source>
        <dbReference type="Proteomes" id="UP000765802"/>
    </source>
</evidence>
<name>A0ABR7M723_9BACT</name>
<dbReference type="Proteomes" id="UP000765802">
    <property type="component" value="Unassembled WGS sequence"/>
</dbReference>
<reference evidence="7 8" key="1">
    <citation type="submission" date="2016-07" db="EMBL/GenBank/DDBJ databases">
        <title>Genome analysis of Flavihumibacter stibioxidans YS-17.</title>
        <authorList>
            <person name="Shi K."/>
            <person name="Han Y."/>
            <person name="Wang G."/>
        </authorList>
    </citation>
    <scope>NUCLEOTIDE SEQUENCE [LARGE SCALE GENOMIC DNA]</scope>
    <source>
        <strain evidence="7 8">YS-17</strain>
    </source>
</reference>
<evidence type="ECO:0000256" key="4">
    <source>
        <dbReference type="ARBA" id="ARBA00023136"/>
    </source>
</evidence>
<comment type="caution">
    <text evidence="7">The sequence shown here is derived from an EMBL/GenBank/DDBJ whole genome shotgun (WGS) entry which is preliminary data.</text>
</comment>
<dbReference type="Pfam" id="PF07980">
    <property type="entry name" value="SusD_RagB"/>
    <property type="match status" value="1"/>
</dbReference>
<keyword evidence="3" id="KW-0732">Signal</keyword>
<comment type="similarity">
    <text evidence="2">Belongs to the SusD family.</text>
</comment>
<evidence type="ECO:0000256" key="5">
    <source>
        <dbReference type="ARBA" id="ARBA00023237"/>
    </source>
</evidence>
<protein>
    <submittedName>
        <fullName evidence="7">Carbohydrate-binding protein SusD</fullName>
    </submittedName>
</protein>
<dbReference type="Gene3D" id="1.25.40.390">
    <property type="match status" value="2"/>
</dbReference>
<evidence type="ECO:0000256" key="3">
    <source>
        <dbReference type="ARBA" id="ARBA00022729"/>
    </source>
</evidence>
<dbReference type="CDD" id="cd08977">
    <property type="entry name" value="SusD"/>
    <property type="match status" value="1"/>
</dbReference>